<proteinExistence type="predicted"/>
<evidence type="ECO:0008006" key="3">
    <source>
        <dbReference type="Google" id="ProtNLM"/>
    </source>
</evidence>
<sequence>MSVPRVPPELLLSIIESIQPTNVALPPTDITTHTIRSLTLVSRLTYPCAIRSLYSHCLWIDSSDRLRKLLLSLQALSEPNRRQRSSLPCVEILPCLTGLFLAPFPQNTIDDWPTAQWTFELLSIMRQTLVRLVIDIPLRSLYPPDDHLSVRPRLRAAFEQLQRIEEFTSTRDELYLDTIERYFAGPLEPPAWRGWSNLRRLALYNFDHHRPEFYDTLQNLPSLECIALTRAEWPAAASMWPRFAEKAKQHDLKILSLDVEGGGWTITGLTDSPHWRPSLQSVKGCLGQELQIHPISVSLPFYCKPGNALDFCQEWVRDRALRGDLWSLESSEPLTVSD</sequence>
<reference evidence="1 2" key="1">
    <citation type="submission" date="2024-04" db="EMBL/GenBank/DDBJ databases">
        <title>Phyllosticta paracitricarpa is synonymous to the EU quarantine fungus P. citricarpa based on phylogenomic analyses.</title>
        <authorList>
            <consortium name="Lawrence Berkeley National Laboratory"/>
            <person name="Van Ingen-Buijs V.A."/>
            <person name="Van Westerhoven A.C."/>
            <person name="Haridas S."/>
            <person name="Skiadas P."/>
            <person name="Martin F."/>
            <person name="Groenewald J.Z."/>
            <person name="Crous P.W."/>
            <person name="Seidl M.F."/>
        </authorList>
    </citation>
    <scope>NUCLEOTIDE SEQUENCE [LARGE SCALE GENOMIC DNA]</scope>
    <source>
        <strain evidence="1 2">CBS 123374</strain>
    </source>
</reference>
<name>A0ABR1YP83_9PEZI</name>
<evidence type="ECO:0000313" key="2">
    <source>
        <dbReference type="Proteomes" id="UP001492380"/>
    </source>
</evidence>
<comment type="caution">
    <text evidence="1">The sequence shown here is derived from an EMBL/GenBank/DDBJ whole genome shotgun (WGS) entry which is preliminary data.</text>
</comment>
<keyword evidence="2" id="KW-1185">Reference proteome</keyword>
<accession>A0ABR1YP83</accession>
<organism evidence="1 2">
    <name type="scientific">Phyllosticta capitalensis</name>
    <dbReference type="NCBI Taxonomy" id="121624"/>
    <lineage>
        <taxon>Eukaryota</taxon>
        <taxon>Fungi</taxon>
        <taxon>Dikarya</taxon>
        <taxon>Ascomycota</taxon>
        <taxon>Pezizomycotina</taxon>
        <taxon>Dothideomycetes</taxon>
        <taxon>Dothideomycetes incertae sedis</taxon>
        <taxon>Botryosphaeriales</taxon>
        <taxon>Phyllostictaceae</taxon>
        <taxon>Phyllosticta</taxon>
    </lineage>
</organism>
<dbReference type="EMBL" id="JBBWRZ010000005">
    <property type="protein sequence ID" value="KAK8235264.1"/>
    <property type="molecule type" value="Genomic_DNA"/>
</dbReference>
<gene>
    <name evidence="1" type="ORF">HDK90DRAFT_240099</name>
</gene>
<dbReference type="Proteomes" id="UP001492380">
    <property type="component" value="Unassembled WGS sequence"/>
</dbReference>
<evidence type="ECO:0000313" key="1">
    <source>
        <dbReference type="EMBL" id="KAK8235264.1"/>
    </source>
</evidence>
<protein>
    <recommendedName>
        <fullName evidence="3">F-box domain-containing protein</fullName>
    </recommendedName>
</protein>